<dbReference type="InterPro" id="IPR002159">
    <property type="entry name" value="CD36_fam"/>
</dbReference>
<proteinExistence type="inferred from homology"/>
<dbReference type="GO" id="GO:0005044">
    <property type="term" value="F:scavenger receptor activity"/>
    <property type="evidence" value="ECO:0007669"/>
    <property type="project" value="TreeGrafter"/>
</dbReference>
<keyword evidence="4 8" id="KW-0812">Transmembrane</keyword>
<dbReference type="EMBL" id="JARPUR010000004">
    <property type="protein sequence ID" value="KAK4878292.1"/>
    <property type="molecule type" value="Genomic_DNA"/>
</dbReference>
<comment type="subcellular location">
    <subcellularLocation>
        <location evidence="1">Cell membrane</location>
    </subcellularLocation>
</comment>
<keyword evidence="5 8" id="KW-1133">Transmembrane helix</keyword>
<gene>
    <name evidence="9" type="ORF">RN001_010798</name>
</gene>
<sequence length="470" mass="53398">MLVEQIVEIRPNSFAFYLWKDPPYEVFGKLYLFNVTNGEKFLNGEEKLSFNEVGPYTYREVLSNTNVNFEKNGTLSFIPRRKIAFVPELSVGDPATDTLLLLNVPFLGIMSSINDYSMLIKMAMAQITFAVDSQPLVTLSVDQYMFGYEDVLVSLANNVLPVWIDFSHFGIVDRLMALDNGSTTMNMPVNTELTKLRNGTLTSIEKLNGLSGLVQWGYDPESDSNSKCNTISNYFAGVVFPPNFSKNASFVLYRHGFCRPLPISFNHSDSKYGFDAYTYRIDHDFLATKEENPNNHCFCLKQKCLPKGVGDLSPCYYNIPVALSQPHFLNADPITREQINGMHPDPAKHNFQIMINPQSGIPLEANLRLQINLHVTETKFNYRTKPFNELILPLFWVDLSVSGPPAIIQIGLYTLYVVLPNVQMAVLYILTFLSAVFVVGSVFTFVGLYVYQYRRYMEINYNEIEAFALK</sequence>
<dbReference type="GO" id="GO:0005886">
    <property type="term" value="C:plasma membrane"/>
    <property type="evidence" value="ECO:0007669"/>
    <property type="project" value="UniProtKB-SubCell"/>
</dbReference>
<dbReference type="PANTHER" id="PTHR11923:SF104">
    <property type="entry name" value="FI07620P"/>
    <property type="match status" value="1"/>
</dbReference>
<evidence type="ECO:0008006" key="11">
    <source>
        <dbReference type="Google" id="ProtNLM"/>
    </source>
</evidence>
<keyword evidence="6 8" id="KW-0472">Membrane</keyword>
<evidence type="ECO:0000256" key="6">
    <source>
        <dbReference type="ARBA" id="ARBA00023136"/>
    </source>
</evidence>
<evidence type="ECO:0000256" key="5">
    <source>
        <dbReference type="ARBA" id="ARBA00022989"/>
    </source>
</evidence>
<dbReference type="AlphaFoldDB" id="A0AAN7P736"/>
<name>A0AAN7P736_9COLE</name>
<evidence type="ECO:0000256" key="4">
    <source>
        <dbReference type="ARBA" id="ARBA00022692"/>
    </source>
</evidence>
<comment type="caution">
    <text evidence="9">The sequence shown here is derived from an EMBL/GenBank/DDBJ whole genome shotgun (WGS) entry which is preliminary data.</text>
</comment>
<dbReference type="PANTHER" id="PTHR11923">
    <property type="entry name" value="SCAVENGER RECEPTOR CLASS B TYPE-1 SR-B1"/>
    <property type="match status" value="1"/>
</dbReference>
<reference evidence="10" key="1">
    <citation type="submission" date="2023-01" db="EMBL/GenBank/DDBJ databases">
        <title>Key to firefly adult light organ development and bioluminescence: homeobox transcription factors regulate luciferase expression and transportation to peroxisome.</title>
        <authorList>
            <person name="Fu X."/>
        </authorList>
    </citation>
    <scope>NUCLEOTIDE SEQUENCE [LARGE SCALE GENOMIC DNA]</scope>
</reference>
<keyword evidence="7" id="KW-0325">Glycoprotein</keyword>
<keyword evidence="3" id="KW-1003">Cell membrane</keyword>
<dbReference type="Pfam" id="PF01130">
    <property type="entry name" value="CD36"/>
    <property type="match status" value="1"/>
</dbReference>
<dbReference type="GO" id="GO:0005737">
    <property type="term" value="C:cytoplasm"/>
    <property type="evidence" value="ECO:0007669"/>
    <property type="project" value="TreeGrafter"/>
</dbReference>
<dbReference type="PRINTS" id="PR01609">
    <property type="entry name" value="CD36FAMILY"/>
</dbReference>
<evidence type="ECO:0000256" key="2">
    <source>
        <dbReference type="ARBA" id="ARBA00010532"/>
    </source>
</evidence>
<dbReference type="Proteomes" id="UP001353858">
    <property type="component" value="Unassembled WGS sequence"/>
</dbReference>
<evidence type="ECO:0000313" key="9">
    <source>
        <dbReference type="EMBL" id="KAK4878292.1"/>
    </source>
</evidence>
<evidence type="ECO:0000256" key="8">
    <source>
        <dbReference type="SAM" id="Phobius"/>
    </source>
</evidence>
<evidence type="ECO:0000256" key="1">
    <source>
        <dbReference type="ARBA" id="ARBA00004236"/>
    </source>
</evidence>
<keyword evidence="10" id="KW-1185">Reference proteome</keyword>
<accession>A0AAN7P736</accession>
<evidence type="ECO:0000313" key="10">
    <source>
        <dbReference type="Proteomes" id="UP001353858"/>
    </source>
</evidence>
<feature type="transmembrane region" description="Helical" evidence="8">
    <location>
        <begin position="425"/>
        <end position="451"/>
    </location>
</feature>
<evidence type="ECO:0000256" key="7">
    <source>
        <dbReference type="ARBA" id="ARBA00023180"/>
    </source>
</evidence>
<organism evidence="9 10">
    <name type="scientific">Aquatica leii</name>
    <dbReference type="NCBI Taxonomy" id="1421715"/>
    <lineage>
        <taxon>Eukaryota</taxon>
        <taxon>Metazoa</taxon>
        <taxon>Ecdysozoa</taxon>
        <taxon>Arthropoda</taxon>
        <taxon>Hexapoda</taxon>
        <taxon>Insecta</taxon>
        <taxon>Pterygota</taxon>
        <taxon>Neoptera</taxon>
        <taxon>Endopterygota</taxon>
        <taxon>Coleoptera</taxon>
        <taxon>Polyphaga</taxon>
        <taxon>Elateriformia</taxon>
        <taxon>Elateroidea</taxon>
        <taxon>Lampyridae</taxon>
        <taxon>Luciolinae</taxon>
        <taxon>Aquatica</taxon>
    </lineage>
</organism>
<comment type="similarity">
    <text evidence="2">Belongs to the CD36 family.</text>
</comment>
<protein>
    <recommendedName>
        <fullName evidence="11">Scavenger receptor class B member 1</fullName>
    </recommendedName>
</protein>
<evidence type="ECO:0000256" key="3">
    <source>
        <dbReference type="ARBA" id="ARBA00022475"/>
    </source>
</evidence>